<sequence length="632" mass="70451">MSSLLVRDKSPLYEIPSQRTSYPIETKIISTLALLVLGYYVLSFFDAWPSTIRRSLYESFVYLIPSPLIYAMQYGMIRLGRLAPEEAKFTKARYGDMLAKQEALRRMCGQPPIPIALRKISGIPGVGGYISLGNDVGPPGLGNWDNSCYQNSVLQGLASLPAFMEFMESSLELCDKYDVPAATHRALVDFLQKLADSGCRKNVLWTPTVLKSMDSWQQQDAQEYFSKVMDAVEKEANAYAKVMKRSKTTGLECLGAARIHKSQQETSSPLEDPHISQTSQAKEEAAANLLPLGMPNPIDGLTAQILECETCKFTEGLSLTQFNCLTLNMGLRGPSDVEDLLHEYTAPEEVEGVECENCTELAYAETEGSNGKVGKSKETDEMSKQRRKPVLRTKAKQITVGRLPTDLVLHINRSIFDEYGNQQKNTAPVRVPRTLRFLRRWCAPLDENDDHVEALYELKCLVTHFGRHDNGHYVALGKRGKDWYSFNDEIVTKLTEEEVLSRGNGFMLFYESIPFRPHSEAAAERVSIVAEHNENPRSAEEEACQDLTDVLPESSKSDLDSSPRRSSTLTPSSPESPQTPSWPSESSSPVEPPLIGGELHKEIPFLPMRTASDVTSRTEEQHPTDAPIVSAL</sequence>
<dbReference type="InterPro" id="IPR050164">
    <property type="entry name" value="Peptidase_C19"/>
</dbReference>
<dbReference type="Pfam" id="PF00443">
    <property type="entry name" value="UCH"/>
    <property type="match status" value="1"/>
</dbReference>
<dbReference type="InterPro" id="IPR028889">
    <property type="entry name" value="USP"/>
</dbReference>
<dbReference type="Gene3D" id="3.90.70.10">
    <property type="entry name" value="Cysteine proteinases"/>
    <property type="match status" value="1"/>
</dbReference>
<dbReference type="Proteomes" id="UP000053617">
    <property type="component" value="Unassembled WGS sequence"/>
</dbReference>
<feature type="region of interest" description="Disordered" evidence="8">
    <location>
        <begin position="552"/>
        <end position="632"/>
    </location>
</feature>
<dbReference type="PANTHER" id="PTHR24006:SF888">
    <property type="entry name" value="UBIQUITIN CARBOXYL-TERMINAL HYDROLASE 30"/>
    <property type="match status" value="1"/>
</dbReference>
<evidence type="ECO:0000256" key="7">
    <source>
        <dbReference type="ARBA" id="ARBA00022807"/>
    </source>
</evidence>
<keyword evidence="6" id="KW-0378">Hydrolase</keyword>
<feature type="transmembrane region" description="Helical" evidence="9">
    <location>
        <begin position="28"/>
        <end position="48"/>
    </location>
</feature>
<feature type="compositionally biased region" description="Basic and acidic residues" evidence="8">
    <location>
        <begin position="375"/>
        <end position="384"/>
    </location>
</feature>
<dbReference type="PROSITE" id="PS00973">
    <property type="entry name" value="USP_2"/>
    <property type="match status" value="1"/>
</dbReference>
<evidence type="ECO:0000256" key="1">
    <source>
        <dbReference type="ARBA" id="ARBA00000707"/>
    </source>
</evidence>
<dbReference type="InterPro" id="IPR018200">
    <property type="entry name" value="USP_CS"/>
</dbReference>
<dbReference type="GeneID" id="25291234"/>
<accession>A0A0D2G222</accession>
<protein>
    <recommendedName>
        <fullName evidence="3">ubiquitinyl hydrolase 1</fullName>
        <ecNumber evidence="3">3.4.19.12</ecNumber>
    </recommendedName>
</protein>
<evidence type="ECO:0000256" key="2">
    <source>
        <dbReference type="ARBA" id="ARBA00009085"/>
    </source>
</evidence>
<keyword evidence="9" id="KW-0472">Membrane</keyword>
<keyword evidence="5" id="KW-0833">Ubl conjugation pathway</keyword>
<evidence type="ECO:0000256" key="5">
    <source>
        <dbReference type="ARBA" id="ARBA00022786"/>
    </source>
</evidence>
<dbReference type="SUPFAM" id="SSF54001">
    <property type="entry name" value="Cysteine proteinases"/>
    <property type="match status" value="1"/>
</dbReference>
<dbReference type="GO" id="GO:0005829">
    <property type="term" value="C:cytosol"/>
    <property type="evidence" value="ECO:0007669"/>
    <property type="project" value="TreeGrafter"/>
</dbReference>
<dbReference type="GO" id="GO:0006508">
    <property type="term" value="P:proteolysis"/>
    <property type="evidence" value="ECO:0007669"/>
    <property type="project" value="UniProtKB-KW"/>
</dbReference>
<evidence type="ECO:0000256" key="9">
    <source>
        <dbReference type="SAM" id="Phobius"/>
    </source>
</evidence>
<feature type="domain" description="USP" evidence="10">
    <location>
        <begin position="139"/>
        <end position="513"/>
    </location>
</feature>
<proteinExistence type="inferred from homology"/>
<keyword evidence="12" id="KW-1185">Reference proteome</keyword>
<dbReference type="STRING" id="1442369.A0A0D2G222"/>
<feature type="compositionally biased region" description="Low complexity" evidence="8">
    <location>
        <begin position="564"/>
        <end position="589"/>
    </location>
</feature>
<dbReference type="OrthoDB" id="24581at2759"/>
<evidence type="ECO:0000259" key="10">
    <source>
        <dbReference type="PROSITE" id="PS50235"/>
    </source>
</evidence>
<feature type="region of interest" description="Disordered" evidence="8">
    <location>
        <begin position="366"/>
        <end position="391"/>
    </location>
</feature>
<evidence type="ECO:0000313" key="11">
    <source>
        <dbReference type="EMBL" id="KIX08507.1"/>
    </source>
</evidence>
<name>A0A0D2G222_9EURO</name>
<gene>
    <name evidence="11" type="ORF">Z518_03163</name>
</gene>
<dbReference type="GO" id="GO:0005634">
    <property type="term" value="C:nucleus"/>
    <property type="evidence" value="ECO:0007669"/>
    <property type="project" value="TreeGrafter"/>
</dbReference>
<dbReference type="EC" id="3.4.19.12" evidence="3"/>
<keyword evidence="7" id="KW-0788">Thiol protease</keyword>
<dbReference type="AlphaFoldDB" id="A0A0D2G222"/>
<keyword evidence="9" id="KW-1133">Transmembrane helix</keyword>
<keyword evidence="9" id="KW-0812">Transmembrane</keyword>
<dbReference type="GO" id="GO:0004843">
    <property type="term" value="F:cysteine-type deubiquitinase activity"/>
    <property type="evidence" value="ECO:0007669"/>
    <property type="project" value="UniProtKB-EC"/>
</dbReference>
<evidence type="ECO:0000313" key="12">
    <source>
        <dbReference type="Proteomes" id="UP000053617"/>
    </source>
</evidence>
<dbReference type="InterPro" id="IPR001394">
    <property type="entry name" value="Peptidase_C19_UCH"/>
</dbReference>
<organism evidence="11 12">
    <name type="scientific">Rhinocladiella mackenziei CBS 650.93</name>
    <dbReference type="NCBI Taxonomy" id="1442369"/>
    <lineage>
        <taxon>Eukaryota</taxon>
        <taxon>Fungi</taxon>
        <taxon>Dikarya</taxon>
        <taxon>Ascomycota</taxon>
        <taxon>Pezizomycotina</taxon>
        <taxon>Eurotiomycetes</taxon>
        <taxon>Chaetothyriomycetidae</taxon>
        <taxon>Chaetothyriales</taxon>
        <taxon>Herpotrichiellaceae</taxon>
        <taxon>Rhinocladiella</taxon>
    </lineage>
</organism>
<dbReference type="HOGENOM" id="CLU_008279_6_0_1"/>
<comment type="catalytic activity">
    <reaction evidence="1">
        <text>Thiol-dependent hydrolysis of ester, thioester, amide, peptide and isopeptide bonds formed by the C-terminal Gly of ubiquitin (a 76-residue protein attached to proteins as an intracellular targeting signal).</text>
        <dbReference type="EC" id="3.4.19.12"/>
    </reaction>
</comment>
<dbReference type="InterPro" id="IPR038765">
    <property type="entry name" value="Papain-like_cys_pep_sf"/>
</dbReference>
<evidence type="ECO:0000256" key="4">
    <source>
        <dbReference type="ARBA" id="ARBA00022670"/>
    </source>
</evidence>
<reference evidence="11 12" key="1">
    <citation type="submission" date="2015-01" db="EMBL/GenBank/DDBJ databases">
        <title>The Genome Sequence of Rhinocladiella mackenzie CBS 650.93.</title>
        <authorList>
            <consortium name="The Broad Institute Genomics Platform"/>
            <person name="Cuomo C."/>
            <person name="de Hoog S."/>
            <person name="Gorbushina A."/>
            <person name="Stielow B."/>
            <person name="Teixiera M."/>
            <person name="Abouelleil A."/>
            <person name="Chapman S.B."/>
            <person name="Priest M."/>
            <person name="Young S.K."/>
            <person name="Wortman J."/>
            <person name="Nusbaum C."/>
            <person name="Birren B."/>
        </authorList>
    </citation>
    <scope>NUCLEOTIDE SEQUENCE [LARGE SCALE GENOMIC DNA]</scope>
    <source>
        <strain evidence="11 12">CBS 650.93</strain>
    </source>
</reference>
<comment type="similarity">
    <text evidence="2">Belongs to the peptidase C19 family.</text>
</comment>
<dbReference type="RefSeq" id="XP_013275643.1">
    <property type="nucleotide sequence ID" value="XM_013420189.1"/>
</dbReference>
<evidence type="ECO:0000256" key="6">
    <source>
        <dbReference type="ARBA" id="ARBA00022801"/>
    </source>
</evidence>
<dbReference type="PROSITE" id="PS50235">
    <property type="entry name" value="USP_3"/>
    <property type="match status" value="1"/>
</dbReference>
<evidence type="ECO:0000256" key="8">
    <source>
        <dbReference type="SAM" id="MobiDB-lite"/>
    </source>
</evidence>
<dbReference type="GO" id="GO:0016579">
    <property type="term" value="P:protein deubiquitination"/>
    <property type="evidence" value="ECO:0007669"/>
    <property type="project" value="InterPro"/>
</dbReference>
<keyword evidence="4" id="KW-0645">Protease</keyword>
<dbReference type="VEuPathDB" id="FungiDB:Z518_03163"/>
<dbReference type="PANTHER" id="PTHR24006">
    <property type="entry name" value="UBIQUITIN CARBOXYL-TERMINAL HYDROLASE"/>
    <property type="match status" value="1"/>
</dbReference>
<dbReference type="CDD" id="cd02662">
    <property type="entry name" value="Peptidase_C19F"/>
    <property type="match status" value="1"/>
</dbReference>
<evidence type="ECO:0000256" key="3">
    <source>
        <dbReference type="ARBA" id="ARBA00012759"/>
    </source>
</evidence>
<feature type="transmembrane region" description="Helical" evidence="9">
    <location>
        <begin position="60"/>
        <end position="77"/>
    </location>
</feature>
<dbReference type="EMBL" id="KN847476">
    <property type="protein sequence ID" value="KIX08507.1"/>
    <property type="molecule type" value="Genomic_DNA"/>
</dbReference>